<name>A0A0N0RR96_9MICO</name>
<feature type="signal peptide" evidence="4">
    <location>
        <begin position="1"/>
        <end position="28"/>
    </location>
</feature>
<evidence type="ECO:0000256" key="1">
    <source>
        <dbReference type="ARBA" id="ARBA00005336"/>
    </source>
</evidence>
<dbReference type="KEGG" id="mcw:A8L33_10860"/>
<feature type="domain" description="Glycoside hydrolase family 3 N-terminal" evidence="5">
    <location>
        <begin position="86"/>
        <end position="381"/>
    </location>
</feature>
<gene>
    <name evidence="6" type="ORF">XI38_12235</name>
</gene>
<evidence type="ECO:0000313" key="7">
    <source>
        <dbReference type="Proteomes" id="UP000037737"/>
    </source>
</evidence>
<feature type="chain" id="PRO_5005857596" evidence="4">
    <location>
        <begin position="29"/>
        <end position="403"/>
    </location>
</feature>
<dbReference type="GO" id="GO:0009254">
    <property type="term" value="P:peptidoglycan turnover"/>
    <property type="evidence" value="ECO:0007669"/>
    <property type="project" value="TreeGrafter"/>
</dbReference>
<dbReference type="EMBL" id="LAVO01000013">
    <property type="protein sequence ID" value="KOS10029.1"/>
    <property type="molecule type" value="Genomic_DNA"/>
</dbReference>
<evidence type="ECO:0000259" key="5">
    <source>
        <dbReference type="Pfam" id="PF00933"/>
    </source>
</evidence>
<dbReference type="Pfam" id="PF00933">
    <property type="entry name" value="Glyco_hydro_3"/>
    <property type="match status" value="1"/>
</dbReference>
<dbReference type="PATRIC" id="fig|84292.3.peg.2486"/>
<organism evidence="6 7">
    <name type="scientific">Microbacterium aurantiacum</name>
    <dbReference type="NCBI Taxonomy" id="162393"/>
    <lineage>
        <taxon>Bacteria</taxon>
        <taxon>Bacillati</taxon>
        <taxon>Actinomycetota</taxon>
        <taxon>Actinomycetes</taxon>
        <taxon>Micrococcales</taxon>
        <taxon>Microbacteriaceae</taxon>
        <taxon>Microbacterium</taxon>
    </lineage>
</organism>
<dbReference type="InterPro" id="IPR050226">
    <property type="entry name" value="NagZ_Beta-hexosaminidase"/>
</dbReference>
<dbReference type="Gene3D" id="3.20.20.300">
    <property type="entry name" value="Glycoside hydrolase, family 3, N-terminal domain"/>
    <property type="match status" value="1"/>
</dbReference>
<protein>
    <submittedName>
        <fullName evidence="6">Glycosyl hydrolase family 3</fullName>
    </submittedName>
</protein>
<dbReference type="InterPro" id="IPR001764">
    <property type="entry name" value="Glyco_hydro_3_N"/>
</dbReference>
<dbReference type="AlphaFoldDB" id="A0A0N0RR96"/>
<evidence type="ECO:0000256" key="3">
    <source>
        <dbReference type="ARBA" id="ARBA00023295"/>
    </source>
</evidence>
<proteinExistence type="inferred from homology"/>
<keyword evidence="4" id="KW-0732">Signal</keyword>
<comment type="caution">
    <text evidence="6">The sequence shown here is derived from an EMBL/GenBank/DDBJ whole genome shotgun (WGS) entry which is preliminary data.</text>
</comment>
<accession>A0A0N0RR96</accession>
<sequence>MPSPIRAGAVGLFLAASIVLGSLSSVHAAEDPPDVTETTGARGVAVAGRSDELAAHAEALVSRMNTAERAASVVMGHLPTTDPAVLEQYMRETGIGGFILMGANIPASEGELRAVTSALQVDPELPPLIGIDQEGGDVSRLSWDDNASARTLKNAPVDDAGTAFAARASLVARAGATVNFGVVADVTDDPSMFIYARALGATPQSAADHVRAAVRGEAGLVLSTAKHFPGHGAAPGDSHQGIPTTDMTRAEWETRDGAPFRAAIEAGVPLVMLGHLAYTDVDTAPASLSSAWHDILRDDLGFTGVAITDDLGMLQASGIAAYDDPVANAVSALAAGNDMVLSVMFTTADTAPAMVAGITAAVEEGTLSSGRLEEAATRVMALRLSTAAQGDTLMPCTECTAIP</sequence>
<keyword evidence="7" id="KW-1185">Reference proteome</keyword>
<evidence type="ECO:0000256" key="2">
    <source>
        <dbReference type="ARBA" id="ARBA00022801"/>
    </source>
</evidence>
<dbReference type="InterPro" id="IPR017853">
    <property type="entry name" value="GH"/>
</dbReference>
<evidence type="ECO:0000256" key="4">
    <source>
        <dbReference type="SAM" id="SignalP"/>
    </source>
</evidence>
<dbReference type="PANTHER" id="PTHR30480:SF14">
    <property type="entry name" value="HYDROLASE, PUTATIVE (AFU_ORTHOLOGUE AFUA_4G13770)-RELATED"/>
    <property type="match status" value="1"/>
</dbReference>
<dbReference type="GO" id="GO:0004553">
    <property type="term" value="F:hydrolase activity, hydrolyzing O-glycosyl compounds"/>
    <property type="evidence" value="ECO:0007669"/>
    <property type="project" value="InterPro"/>
</dbReference>
<reference evidence="6" key="1">
    <citation type="submission" date="2015-04" db="EMBL/GenBank/DDBJ databases">
        <title>Complete genome sequence of Microbacterium chocolatum SIT 101, a bacterium enantioselectively hydrolyzing mesomeric diesters.</title>
        <authorList>
            <person name="Li X."/>
            <person name="Xu Y."/>
        </authorList>
    </citation>
    <scope>NUCLEOTIDE SEQUENCE [LARGE SCALE GENOMIC DNA]</scope>
    <source>
        <strain evidence="6">SIT 101</strain>
    </source>
</reference>
<dbReference type="GO" id="GO:0005975">
    <property type="term" value="P:carbohydrate metabolic process"/>
    <property type="evidence" value="ECO:0007669"/>
    <property type="project" value="InterPro"/>
</dbReference>
<dbReference type="InterPro" id="IPR036962">
    <property type="entry name" value="Glyco_hydro_3_N_sf"/>
</dbReference>
<evidence type="ECO:0000313" key="6">
    <source>
        <dbReference type="EMBL" id="KOS10029.1"/>
    </source>
</evidence>
<dbReference type="PANTHER" id="PTHR30480">
    <property type="entry name" value="BETA-HEXOSAMINIDASE-RELATED"/>
    <property type="match status" value="1"/>
</dbReference>
<keyword evidence="2 6" id="KW-0378">Hydrolase</keyword>
<comment type="similarity">
    <text evidence="1">Belongs to the glycosyl hydrolase 3 family.</text>
</comment>
<keyword evidence="3" id="KW-0326">Glycosidase</keyword>
<dbReference type="SUPFAM" id="SSF51445">
    <property type="entry name" value="(Trans)glycosidases"/>
    <property type="match status" value="1"/>
</dbReference>
<dbReference type="Proteomes" id="UP000037737">
    <property type="component" value="Unassembled WGS sequence"/>
</dbReference>